<accession>A0A975DJJ3</accession>
<dbReference type="KEGG" id="pxi:J5O05_00320"/>
<reference evidence="5" key="1">
    <citation type="submission" date="2021-03" db="EMBL/GenBank/DDBJ databases">
        <title>Complete Genome of Pseudoalteromonas xiamenensis STKMTI.2, a new potential marine bacterium producing anti-Vibrio compounds.</title>
        <authorList>
            <person name="Handayani D.P."/>
            <person name="Isnansetyo A."/>
            <person name="Istiqomah I."/>
            <person name="Jumina J."/>
        </authorList>
    </citation>
    <scope>NUCLEOTIDE SEQUENCE</scope>
    <source>
        <strain evidence="5">STKMTI.2</strain>
    </source>
</reference>
<evidence type="ECO:0000256" key="3">
    <source>
        <dbReference type="ARBA" id="ARBA00022840"/>
    </source>
</evidence>
<dbReference type="EMBL" id="CP072133">
    <property type="protein sequence ID" value="QTH71481.1"/>
    <property type="molecule type" value="Genomic_DNA"/>
</dbReference>
<dbReference type="RefSeq" id="WP_208843107.1">
    <property type="nucleotide sequence ID" value="NZ_CP072133.1"/>
</dbReference>
<dbReference type="GO" id="GO:0016787">
    <property type="term" value="F:hydrolase activity"/>
    <property type="evidence" value="ECO:0007669"/>
    <property type="project" value="UniProtKB-KW"/>
</dbReference>
<dbReference type="Pfam" id="PF02626">
    <property type="entry name" value="CT_A_B"/>
    <property type="match status" value="1"/>
</dbReference>
<proteinExistence type="predicted"/>
<keyword evidence="1" id="KW-0547">Nucleotide-binding</keyword>
<evidence type="ECO:0000313" key="5">
    <source>
        <dbReference type="EMBL" id="QTH71481.1"/>
    </source>
</evidence>
<dbReference type="InterPro" id="IPR029000">
    <property type="entry name" value="Cyclophilin-like_dom_sf"/>
</dbReference>
<organism evidence="5 6">
    <name type="scientific">Pseudoalteromonas xiamenensis</name>
    <dbReference type="NCBI Taxonomy" id="882626"/>
    <lineage>
        <taxon>Bacteria</taxon>
        <taxon>Pseudomonadati</taxon>
        <taxon>Pseudomonadota</taxon>
        <taxon>Gammaproteobacteria</taxon>
        <taxon>Alteromonadales</taxon>
        <taxon>Pseudoalteromonadaceae</taxon>
        <taxon>Pseudoalteromonas</taxon>
    </lineage>
</organism>
<dbReference type="AlphaFoldDB" id="A0A975DJJ3"/>
<evidence type="ECO:0000313" key="6">
    <source>
        <dbReference type="Proteomes" id="UP000664904"/>
    </source>
</evidence>
<dbReference type="InterPro" id="IPR052708">
    <property type="entry name" value="PxpC"/>
</dbReference>
<dbReference type="SMART" id="SM00797">
    <property type="entry name" value="AHS2"/>
    <property type="match status" value="1"/>
</dbReference>
<keyword evidence="2" id="KW-0378">Hydrolase</keyword>
<feature type="domain" description="Carboxyltransferase" evidence="4">
    <location>
        <begin position="23"/>
        <end position="299"/>
    </location>
</feature>
<dbReference type="InterPro" id="IPR003778">
    <property type="entry name" value="CT_A_B"/>
</dbReference>
<dbReference type="SUPFAM" id="SSF50891">
    <property type="entry name" value="Cyclophilin-like"/>
    <property type="match status" value="1"/>
</dbReference>
<evidence type="ECO:0000259" key="4">
    <source>
        <dbReference type="SMART" id="SM00797"/>
    </source>
</evidence>
<dbReference type="PANTHER" id="PTHR43309">
    <property type="entry name" value="5-OXOPROLINASE SUBUNIT C"/>
    <property type="match status" value="1"/>
</dbReference>
<dbReference type="Proteomes" id="UP000664904">
    <property type="component" value="Chromosome"/>
</dbReference>
<dbReference type="PANTHER" id="PTHR43309:SF3">
    <property type="entry name" value="5-OXOPROLINASE SUBUNIT C"/>
    <property type="match status" value="1"/>
</dbReference>
<dbReference type="GO" id="GO:0005524">
    <property type="term" value="F:ATP binding"/>
    <property type="evidence" value="ECO:0007669"/>
    <property type="project" value="UniProtKB-KW"/>
</dbReference>
<keyword evidence="6" id="KW-1185">Reference proteome</keyword>
<name>A0A975DJJ3_9GAMM</name>
<keyword evidence="3" id="KW-0067">ATP-binding</keyword>
<dbReference type="Gene3D" id="2.40.100.10">
    <property type="entry name" value="Cyclophilin-like"/>
    <property type="match status" value="1"/>
</dbReference>
<dbReference type="NCBIfam" id="TIGR00724">
    <property type="entry name" value="urea_amlyse_rel"/>
    <property type="match status" value="1"/>
</dbReference>
<evidence type="ECO:0000256" key="2">
    <source>
        <dbReference type="ARBA" id="ARBA00022801"/>
    </source>
</evidence>
<protein>
    <submittedName>
        <fullName evidence="5">Biotin-dependent carboxyltransferase family protein</fullName>
    </submittedName>
</protein>
<gene>
    <name evidence="5" type="ORF">J5O05_00320</name>
</gene>
<sequence length="313" mass="34381">MIEVINPGPLSTVQDLGRFGHRQQGIPQSGVLDPLALIIGNRLLGNEDDAAAIEITAGNAVFRFMEDCSFVLMGSSLNATLNDMPIHSGWCMQAKQGNVLRLKGSQHALRSYLCFAGGIDVPLVLNSRSTDIQGQFGGLSGKPLQSGTVISLFKPHQTQVSAQGALQPPYFNHIRVLPGPHLACFDEHWKLRFTEKPWSVQLSSNRMGTRLIRDDVEFFNHNIRIPSQAVHPGVIQLPPSGEAMVLLADCQTTGGYPIIGQVIEADLRHFTQLGASEPVYFEFVDINTATKAHETTLFHLNRINIAIENNKKK</sequence>
<evidence type="ECO:0000256" key="1">
    <source>
        <dbReference type="ARBA" id="ARBA00022741"/>
    </source>
</evidence>